<reference evidence="1" key="1">
    <citation type="journal article" date="2023" name="Mol. Phylogenet. Evol.">
        <title>Genome-scale phylogeny and comparative genomics of the fungal order Sordariales.</title>
        <authorList>
            <person name="Hensen N."/>
            <person name="Bonometti L."/>
            <person name="Westerberg I."/>
            <person name="Brannstrom I.O."/>
            <person name="Guillou S."/>
            <person name="Cros-Aarteil S."/>
            <person name="Calhoun S."/>
            <person name="Haridas S."/>
            <person name="Kuo A."/>
            <person name="Mondo S."/>
            <person name="Pangilinan J."/>
            <person name="Riley R."/>
            <person name="LaButti K."/>
            <person name="Andreopoulos B."/>
            <person name="Lipzen A."/>
            <person name="Chen C."/>
            <person name="Yan M."/>
            <person name="Daum C."/>
            <person name="Ng V."/>
            <person name="Clum A."/>
            <person name="Steindorff A."/>
            <person name="Ohm R.A."/>
            <person name="Martin F."/>
            <person name="Silar P."/>
            <person name="Natvig D.O."/>
            <person name="Lalanne C."/>
            <person name="Gautier V."/>
            <person name="Ament-Velasquez S.L."/>
            <person name="Kruys A."/>
            <person name="Hutchinson M.I."/>
            <person name="Powell A.J."/>
            <person name="Barry K."/>
            <person name="Miller A.N."/>
            <person name="Grigoriev I.V."/>
            <person name="Debuchy R."/>
            <person name="Gladieux P."/>
            <person name="Hiltunen Thoren M."/>
            <person name="Johannesson H."/>
        </authorList>
    </citation>
    <scope>NUCLEOTIDE SEQUENCE</scope>
    <source>
        <strain evidence="1">CBS 757.83</strain>
    </source>
</reference>
<organism evidence="1 2">
    <name type="scientific">Parathielavia hyrcaniae</name>
    <dbReference type="NCBI Taxonomy" id="113614"/>
    <lineage>
        <taxon>Eukaryota</taxon>
        <taxon>Fungi</taxon>
        <taxon>Dikarya</taxon>
        <taxon>Ascomycota</taxon>
        <taxon>Pezizomycotina</taxon>
        <taxon>Sordariomycetes</taxon>
        <taxon>Sordariomycetidae</taxon>
        <taxon>Sordariales</taxon>
        <taxon>Chaetomiaceae</taxon>
        <taxon>Parathielavia</taxon>
    </lineage>
</organism>
<reference evidence="1" key="2">
    <citation type="submission" date="2023-05" db="EMBL/GenBank/DDBJ databases">
        <authorList>
            <consortium name="Lawrence Berkeley National Laboratory"/>
            <person name="Steindorff A."/>
            <person name="Hensen N."/>
            <person name="Bonometti L."/>
            <person name="Westerberg I."/>
            <person name="Brannstrom I.O."/>
            <person name="Guillou S."/>
            <person name="Cros-Aarteil S."/>
            <person name="Calhoun S."/>
            <person name="Haridas S."/>
            <person name="Kuo A."/>
            <person name="Mondo S."/>
            <person name="Pangilinan J."/>
            <person name="Riley R."/>
            <person name="Labutti K."/>
            <person name="Andreopoulos B."/>
            <person name="Lipzen A."/>
            <person name="Chen C."/>
            <person name="Yanf M."/>
            <person name="Daum C."/>
            <person name="Ng V."/>
            <person name="Clum A."/>
            <person name="Ohm R."/>
            <person name="Martin F."/>
            <person name="Silar P."/>
            <person name="Natvig D."/>
            <person name="Lalanne C."/>
            <person name="Gautier V."/>
            <person name="Ament-Velasquez S.L."/>
            <person name="Kruys A."/>
            <person name="Hutchinson M.I."/>
            <person name="Powell A.J."/>
            <person name="Barry K."/>
            <person name="Miller A.N."/>
            <person name="Grigoriev I.V."/>
            <person name="Debuchy R."/>
            <person name="Gladieux P."/>
            <person name="Thoren M.H."/>
            <person name="Johannesson H."/>
        </authorList>
    </citation>
    <scope>NUCLEOTIDE SEQUENCE</scope>
    <source>
        <strain evidence="1">CBS 757.83</strain>
    </source>
</reference>
<evidence type="ECO:0000313" key="1">
    <source>
        <dbReference type="EMBL" id="KAK4105975.1"/>
    </source>
</evidence>
<protein>
    <submittedName>
        <fullName evidence="1">Uncharacterized protein</fullName>
    </submittedName>
</protein>
<dbReference type="EMBL" id="MU863624">
    <property type="protein sequence ID" value="KAK4105975.1"/>
    <property type="molecule type" value="Genomic_DNA"/>
</dbReference>
<dbReference type="Proteomes" id="UP001305647">
    <property type="component" value="Unassembled WGS sequence"/>
</dbReference>
<name>A0AAN6Q9B8_9PEZI</name>
<comment type="caution">
    <text evidence="1">The sequence shown here is derived from an EMBL/GenBank/DDBJ whole genome shotgun (WGS) entry which is preliminary data.</text>
</comment>
<dbReference type="AlphaFoldDB" id="A0AAN6Q9B8"/>
<gene>
    <name evidence="1" type="ORF">N658DRAFT_2458</name>
</gene>
<proteinExistence type="predicted"/>
<evidence type="ECO:0000313" key="2">
    <source>
        <dbReference type="Proteomes" id="UP001305647"/>
    </source>
</evidence>
<sequence>MGVVLHFTPRTPTNKVALGRGPSRLVGCWASNRMTSPARLWPCGWLVKGGACEILNTHQQAKLLLAGAVLYLYKHTRGFGPVFGLDLLYAC</sequence>
<keyword evidence="2" id="KW-1185">Reference proteome</keyword>
<accession>A0AAN6Q9B8</accession>